<name>A0AAV7MNU7_PLEWA</name>
<sequence>MRWGVSCAHLLGLDSSVWSVLDLKKGSNLQHVGSPAEQREMVLLPGALGLTADEILPRGMCDHAPLFADLGAVHQAQRPTWRLNPWSLKAPECSSFVEWEFEDFFQYNVGSVDSLGTLWAACKPTMRGIIKSYIRGQEWHQRAQCDQLNAKILELEGQTSHLDVPVVLCQLALVQSKLCQVSLEEAKQCWQASTRRVNEMGDNSGKLLYWLATHGATARVVLAIHDREGNNQVELVAIAQAFATYCQDLYAKDPLPCLVEEGSIVRDLPVLTISLTLA</sequence>
<reference evidence="2" key="1">
    <citation type="journal article" date="2022" name="bioRxiv">
        <title>Sequencing and chromosome-scale assembly of the giantPleurodeles waltlgenome.</title>
        <authorList>
            <person name="Brown T."/>
            <person name="Elewa A."/>
            <person name="Iarovenko S."/>
            <person name="Subramanian E."/>
            <person name="Araus A.J."/>
            <person name="Petzold A."/>
            <person name="Susuki M."/>
            <person name="Suzuki K.-i.T."/>
            <person name="Hayashi T."/>
            <person name="Toyoda A."/>
            <person name="Oliveira C."/>
            <person name="Osipova E."/>
            <person name="Leigh N.D."/>
            <person name="Simon A."/>
            <person name="Yun M.H."/>
        </authorList>
    </citation>
    <scope>NUCLEOTIDE SEQUENCE</scope>
    <source>
        <strain evidence="2">20211129_DDA</strain>
        <tissue evidence="2">Liver</tissue>
    </source>
</reference>
<evidence type="ECO:0000313" key="2">
    <source>
        <dbReference type="EMBL" id="KAJ1105436.1"/>
    </source>
</evidence>
<comment type="caution">
    <text evidence="2">The sequence shown here is derived from an EMBL/GenBank/DDBJ whole genome shotgun (WGS) entry which is preliminary data.</text>
</comment>
<dbReference type="AlphaFoldDB" id="A0AAV7MNU7"/>
<gene>
    <name evidence="2" type="ORF">NDU88_002842</name>
</gene>
<dbReference type="Proteomes" id="UP001066276">
    <property type="component" value="Chromosome 9"/>
</dbReference>
<evidence type="ECO:0000256" key="1">
    <source>
        <dbReference type="SAM" id="SignalP"/>
    </source>
</evidence>
<evidence type="ECO:0000313" key="3">
    <source>
        <dbReference type="Proteomes" id="UP001066276"/>
    </source>
</evidence>
<proteinExistence type="predicted"/>
<dbReference type="EMBL" id="JANPWB010000013">
    <property type="protein sequence ID" value="KAJ1105436.1"/>
    <property type="molecule type" value="Genomic_DNA"/>
</dbReference>
<accession>A0AAV7MNU7</accession>
<protein>
    <submittedName>
        <fullName evidence="2">Uncharacterized protein</fullName>
    </submittedName>
</protein>
<feature type="signal peptide" evidence="1">
    <location>
        <begin position="1"/>
        <end position="19"/>
    </location>
</feature>
<organism evidence="2 3">
    <name type="scientific">Pleurodeles waltl</name>
    <name type="common">Iberian ribbed newt</name>
    <dbReference type="NCBI Taxonomy" id="8319"/>
    <lineage>
        <taxon>Eukaryota</taxon>
        <taxon>Metazoa</taxon>
        <taxon>Chordata</taxon>
        <taxon>Craniata</taxon>
        <taxon>Vertebrata</taxon>
        <taxon>Euteleostomi</taxon>
        <taxon>Amphibia</taxon>
        <taxon>Batrachia</taxon>
        <taxon>Caudata</taxon>
        <taxon>Salamandroidea</taxon>
        <taxon>Salamandridae</taxon>
        <taxon>Pleurodelinae</taxon>
        <taxon>Pleurodeles</taxon>
    </lineage>
</organism>
<keyword evidence="1" id="KW-0732">Signal</keyword>
<feature type="chain" id="PRO_5043350211" evidence="1">
    <location>
        <begin position="20"/>
        <end position="278"/>
    </location>
</feature>
<keyword evidence="3" id="KW-1185">Reference proteome</keyword>